<dbReference type="SUPFAM" id="SSF69189">
    <property type="entry name" value="Penicillin-binding protein associated domain"/>
    <property type="match status" value="1"/>
</dbReference>
<feature type="chain" id="PRO_5027060278" description="serine-type D-Ala-D-Ala carboxypeptidase" evidence="16">
    <location>
        <begin position="26"/>
        <end position="381"/>
    </location>
</feature>
<dbReference type="PRINTS" id="PR00725">
    <property type="entry name" value="DADACBPTASE1"/>
</dbReference>
<evidence type="ECO:0000256" key="15">
    <source>
        <dbReference type="RuleBase" id="RU004016"/>
    </source>
</evidence>
<dbReference type="SUPFAM" id="SSF56601">
    <property type="entry name" value="beta-lactamase/transpeptidase-like"/>
    <property type="match status" value="1"/>
</dbReference>
<accession>A0A6N2VF73</accession>
<evidence type="ECO:0000256" key="12">
    <source>
        <dbReference type="ARBA" id="ARBA00034000"/>
    </source>
</evidence>
<comment type="pathway">
    <text evidence="2">Cell wall biogenesis; peptidoglycan biosynthesis.</text>
</comment>
<feature type="domain" description="Peptidase S11 D-Ala-D-Ala carboxypeptidase A C-terminal" evidence="17">
    <location>
        <begin position="274"/>
        <end position="363"/>
    </location>
</feature>
<dbReference type="PANTHER" id="PTHR21581">
    <property type="entry name" value="D-ALANYL-D-ALANINE CARBOXYPEPTIDASE"/>
    <property type="match status" value="1"/>
</dbReference>
<feature type="binding site" evidence="14">
    <location>
        <position position="227"/>
    </location>
    <ligand>
        <name>substrate</name>
    </ligand>
</feature>
<dbReference type="GO" id="GO:0009252">
    <property type="term" value="P:peptidoglycan biosynthetic process"/>
    <property type="evidence" value="ECO:0007669"/>
    <property type="project" value="UniProtKB-UniPathway"/>
</dbReference>
<organism evidence="18">
    <name type="scientific">uncultured Anaerotruncus sp</name>
    <dbReference type="NCBI Taxonomy" id="905011"/>
    <lineage>
        <taxon>Bacteria</taxon>
        <taxon>Bacillati</taxon>
        <taxon>Bacillota</taxon>
        <taxon>Clostridia</taxon>
        <taxon>Eubacteriales</taxon>
        <taxon>Oscillospiraceae</taxon>
        <taxon>Anaerotruncus</taxon>
        <taxon>environmental samples</taxon>
    </lineage>
</organism>
<dbReference type="Gene3D" id="2.60.410.10">
    <property type="entry name" value="D-Ala-D-Ala carboxypeptidase, C-terminal domain"/>
    <property type="match status" value="1"/>
</dbReference>
<name>A0A6N2VF73_9FIRM</name>
<dbReference type="SMART" id="SM00936">
    <property type="entry name" value="PBP5_C"/>
    <property type="match status" value="1"/>
</dbReference>
<dbReference type="EMBL" id="CACRSL010000005">
    <property type="protein sequence ID" value="VYT25666.1"/>
    <property type="molecule type" value="Genomic_DNA"/>
</dbReference>
<dbReference type="Gene3D" id="3.40.710.10">
    <property type="entry name" value="DD-peptidase/beta-lactamase superfamily"/>
    <property type="match status" value="1"/>
</dbReference>
<evidence type="ECO:0000313" key="18">
    <source>
        <dbReference type="EMBL" id="VYT25666.1"/>
    </source>
</evidence>
<dbReference type="InterPro" id="IPR012907">
    <property type="entry name" value="Peptidase_S11_C"/>
</dbReference>
<evidence type="ECO:0000256" key="14">
    <source>
        <dbReference type="PIRSR" id="PIRSR618044-2"/>
    </source>
</evidence>
<dbReference type="GO" id="GO:0008360">
    <property type="term" value="P:regulation of cell shape"/>
    <property type="evidence" value="ECO:0007669"/>
    <property type="project" value="UniProtKB-KW"/>
</dbReference>
<feature type="active site" description="Acyl-ester intermediate" evidence="13">
    <location>
        <position position="65"/>
    </location>
</feature>
<dbReference type="InterPro" id="IPR012338">
    <property type="entry name" value="Beta-lactam/transpept-like"/>
</dbReference>
<proteinExistence type="inferred from homology"/>
<keyword evidence="5 18" id="KW-0121">Carboxypeptidase</keyword>
<evidence type="ECO:0000256" key="5">
    <source>
        <dbReference type="ARBA" id="ARBA00022645"/>
    </source>
</evidence>
<dbReference type="InterPro" id="IPR037167">
    <property type="entry name" value="Peptidase_S11_C_sf"/>
</dbReference>
<comment type="catalytic activity">
    <reaction evidence="12">
        <text>Preferential cleavage: (Ac)2-L-Lys-D-Ala-|-D-Ala. Also transpeptidation of peptidyl-alanyl moieties that are N-acyl substituents of D-alanine.</text>
        <dbReference type="EC" id="3.4.16.4"/>
    </reaction>
</comment>
<dbReference type="InterPro" id="IPR018044">
    <property type="entry name" value="Peptidase_S11"/>
</dbReference>
<evidence type="ECO:0000256" key="2">
    <source>
        <dbReference type="ARBA" id="ARBA00004752"/>
    </source>
</evidence>
<evidence type="ECO:0000256" key="8">
    <source>
        <dbReference type="ARBA" id="ARBA00022801"/>
    </source>
</evidence>
<protein>
    <recommendedName>
        <fullName evidence="4">serine-type D-Ala-D-Ala carboxypeptidase</fullName>
        <ecNumber evidence="4">3.4.16.4</ecNumber>
    </recommendedName>
</protein>
<keyword evidence="7 16" id="KW-0732">Signal</keyword>
<keyword evidence="8 18" id="KW-0378">Hydrolase</keyword>
<evidence type="ECO:0000256" key="7">
    <source>
        <dbReference type="ARBA" id="ARBA00022729"/>
    </source>
</evidence>
<keyword evidence="9" id="KW-0133">Cell shape</keyword>
<evidence type="ECO:0000256" key="1">
    <source>
        <dbReference type="ARBA" id="ARBA00003217"/>
    </source>
</evidence>
<dbReference type="UniPathway" id="UPA00219"/>
<dbReference type="GO" id="GO:0006508">
    <property type="term" value="P:proteolysis"/>
    <property type="evidence" value="ECO:0007669"/>
    <property type="project" value="UniProtKB-KW"/>
</dbReference>
<dbReference type="InterPro" id="IPR015956">
    <property type="entry name" value="Peniciliin-bd_prot_C_sf"/>
</dbReference>
<evidence type="ECO:0000256" key="6">
    <source>
        <dbReference type="ARBA" id="ARBA00022670"/>
    </source>
</evidence>
<dbReference type="GO" id="GO:0071555">
    <property type="term" value="P:cell wall organization"/>
    <property type="evidence" value="ECO:0007669"/>
    <property type="project" value="UniProtKB-KW"/>
</dbReference>
<comment type="similarity">
    <text evidence="3 15">Belongs to the peptidase S11 family.</text>
</comment>
<dbReference type="Pfam" id="PF07943">
    <property type="entry name" value="PBP5_C"/>
    <property type="match status" value="1"/>
</dbReference>
<evidence type="ECO:0000256" key="9">
    <source>
        <dbReference type="ARBA" id="ARBA00022960"/>
    </source>
</evidence>
<evidence type="ECO:0000256" key="16">
    <source>
        <dbReference type="SAM" id="SignalP"/>
    </source>
</evidence>
<dbReference type="PANTHER" id="PTHR21581:SF33">
    <property type="entry name" value="D-ALANYL-D-ALANINE CARBOXYPEPTIDASE DACB"/>
    <property type="match status" value="1"/>
</dbReference>
<dbReference type="GO" id="GO:0009002">
    <property type="term" value="F:serine-type D-Ala-D-Ala carboxypeptidase activity"/>
    <property type="evidence" value="ECO:0007669"/>
    <property type="project" value="UniProtKB-EC"/>
</dbReference>
<evidence type="ECO:0000256" key="13">
    <source>
        <dbReference type="PIRSR" id="PIRSR618044-1"/>
    </source>
</evidence>
<sequence length="381" mass="40826">MLKKCVAWLALAAVLMGAAPLPAVAQTIPDTKEFSIAAKGAVVIDAGSGRVYFAQNANGRLPMASTTKIMTALLALEQPDLDEPFVVDSAAIRVEGTSMGLKEGDTVTLRTLAHGMLLPSGNDAANAAAVRIAGSKDAFAELMNEKARELGLEDTHYVTPSGLDADGHYSSAYDLAILAAYALENPDFREICCKESAKVEFGNPPYGRWLKNHNKLLNLYPYAIGVKTGYTDDAKRCLVTAAQKDGVTLIAVTLAAQDDFNVHKKLYERYFGELTQQDLTPALPDLELPVTGGQAATVGLEPVRPPVAALRAGERDRMQFQVEAPKFAYAPVKRGDALGEIRGYINGDLVYQSPLAAAEDVSAVQRQTNGLFHWIGGLFGQ</sequence>
<dbReference type="EC" id="3.4.16.4" evidence="4"/>
<keyword evidence="11" id="KW-0961">Cell wall biogenesis/degradation</keyword>
<dbReference type="InterPro" id="IPR001967">
    <property type="entry name" value="Peptidase_S11_N"/>
</dbReference>
<evidence type="ECO:0000256" key="4">
    <source>
        <dbReference type="ARBA" id="ARBA00012448"/>
    </source>
</evidence>
<evidence type="ECO:0000256" key="11">
    <source>
        <dbReference type="ARBA" id="ARBA00023316"/>
    </source>
</evidence>
<feature type="active site" description="Proton acceptor" evidence="13">
    <location>
        <position position="68"/>
    </location>
</feature>
<evidence type="ECO:0000256" key="3">
    <source>
        <dbReference type="ARBA" id="ARBA00007164"/>
    </source>
</evidence>
<feature type="signal peptide" evidence="16">
    <location>
        <begin position="1"/>
        <end position="25"/>
    </location>
</feature>
<feature type="active site" evidence="13">
    <location>
        <position position="120"/>
    </location>
</feature>
<evidence type="ECO:0000259" key="17">
    <source>
        <dbReference type="SMART" id="SM00936"/>
    </source>
</evidence>
<dbReference type="Pfam" id="PF00768">
    <property type="entry name" value="Peptidase_S11"/>
    <property type="match status" value="1"/>
</dbReference>
<keyword evidence="10" id="KW-0573">Peptidoglycan synthesis</keyword>
<dbReference type="AlphaFoldDB" id="A0A6N2VF73"/>
<comment type="function">
    <text evidence="1">Removes C-terminal D-alanyl residues from sugar-peptide cell wall precursors.</text>
</comment>
<gene>
    <name evidence="18" type="primary">dacB_2</name>
    <name evidence="18" type="ORF">AULFYP135_02312</name>
</gene>
<evidence type="ECO:0000256" key="10">
    <source>
        <dbReference type="ARBA" id="ARBA00022984"/>
    </source>
</evidence>
<reference evidence="18" key="1">
    <citation type="submission" date="2019-11" db="EMBL/GenBank/DDBJ databases">
        <authorList>
            <person name="Feng L."/>
        </authorList>
    </citation>
    <scope>NUCLEOTIDE SEQUENCE</scope>
    <source>
        <strain evidence="18">AundefinedLFYP135</strain>
    </source>
</reference>
<keyword evidence="6" id="KW-0645">Protease</keyword>